<evidence type="ECO:0000256" key="1">
    <source>
        <dbReference type="ARBA" id="ARBA00001947"/>
    </source>
</evidence>
<dbReference type="GO" id="GO:0005615">
    <property type="term" value="C:extracellular space"/>
    <property type="evidence" value="ECO:0007669"/>
    <property type="project" value="TreeGrafter"/>
</dbReference>
<sequence length="363" mass="40012">MATTTKPQISLDTILRGIFFGLKDCANIIASPIWGYLCDRQNLAVVGIALELSGVAFASQELSGVVDATREAFHAGYSNNPSTHGLVATSPPVLPVVADIWSSLSSARRILSGAQICYYCRSYRFLGIHAREWISPAVATYIIQQLVEVPANSKMFFYVDWYIMPVMNPDGYEYAHVYNRLWRNTRSMTSSLSCRGVDPNQNSGFKWGGLGTSKIPCSNIYKGTKAFSEPETLATSNFILGKANEIKLYLTLHSYGQSALIPWGYDVAYPNNYNDMLALAKNAVSKFIKYKFWVGNLATLYYRAAGGSGDWAKSIGIKYSYTFELADTGTYGFLLSASNILPVAQDFFLALGVFATKVATMKI</sequence>
<feature type="active site" description="Proton donor/acceptor" evidence="10">
    <location>
        <position position="324"/>
    </location>
</feature>
<evidence type="ECO:0000256" key="9">
    <source>
        <dbReference type="ARBA" id="ARBA00023049"/>
    </source>
</evidence>
<dbReference type="PROSITE" id="PS52035">
    <property type="entry name" value="PEPTIDASE_M14"/>
    <property type="match status" value="1"/>
</dbReference>
<feature type="domain" description="Peptidase M14" evidence="11">
    <location>
        <begin position="73"/>
        <end position="358"/>
    </location>
</feature>
<keyword evidence="7" id="KW-0378">Hydrolase</keyword>
<evidence type="ECO:0000313" key="13">
    <source>
        <dbReference type="Proteomes" id="UP000789390"/>
    </source>
</evidence>
<keyword evidence="5" id="KW-0479">Metal-binding</keyword>
<dbReference type="Gene3D" id="3.40.630.10">
    <property type="entry name" value="Zn peptidases"/>
    <property type="match status" value="1"/>
</dbReference>
<proteinExistence type="inferred from homology"/>
<protein>
    <recommendedName>
        <fullName evidence="11">Peptidase M14 domain-containing protein</fullName>
    </recommendedName>
</protein>
<keyword evidence="13" id="KW-1185">Reference proteome</keyword>
<keyword evidence="6" id="KW-0732">Signal</keyword>
<evidence type="ECO:0000256" key="8">
    <source>
        <dbReference type="ARBA" id="ARBA00022833"/>
    </source>
</evidence>
<dbReference type="Pfam" id="PF00246">
    <property type="entry name" value="Peptidase_M14"/>
    <property type="match status" value="1"/>
</dbReference>
<comment type="cofactor">
    <cofactor evidence="1">
        <name>Zn(2+)</name>
        <dbReference type="ChEBI" id="CHEBI:29105"/>
    </cofactor>
</comment>
<evidence type="ECO:0000256" key="4">
    <source>
        <dbReference type="ARBA" id="ARBA00022670"/>
    </source>
</evidence>
<dbReference type="SMART" id="SM00631">
    <property type="entry name" value="Zn_pept"/>
    <property type="match status" value="1"/>
</dbReference>
<evidence type="ECO:0000259" key="11">
    <source>
        <dbReference type="PROSITE" id="PS52035"/>
    </source>
</evidence>
<dbReference type="GO" id="GO:0004181">
    <property type="term" value="F:metallocarboxypeptidase activity"/>
    <property type="evidence" value="ECO:0007669"/>
    <property type="project" value="InterPro"/>
</dbReference>
<gene>
    <name evidence="12" type="ORF">DGAL_LOCUS4091</name>
</gene>
<evidence type="ECO:0000256" key="10">
    <source>
        <dbReference type="PROSITE-ProRule" id="PRU01379"/>
    </source>
</evidence>
<dbReference type="PANTHER" id="PTHR11705:SF91">
    <property type="entry name" value="FI01817P-RELATED"/>
    <property type="match status" value="1"/>
</dbReference>
<keyword evidence="4" id="KW-0645">Protease</keyword>
<dbReference type="PANTHER" id="PTHR11705">
    <property type="entry name" value="PROTEASE FAMILY M14 CARBOXYPEPTIDASE A,B"/>
    <property type="match status" value="1"/>
</dbReference>
<name>A0A8J2RGL4_9CRUS</name>
<accession>A0A8J2RGL4</accession>
<evidence type="ECO:0000256" key="3">
    <source>
        <dbReference type="ARBA" id="ARBA00022645"/>
    </source>
</evidence>
<dbReference type="AlphaFoldDB" id="A0A8J2RGL4"/>
<evidence type="ECO:0000256" key="7">
    <source>
        <dbReference type="ARBA" id="ARBA00022801"/>
    </source>
</evidence>
<keyword evidence="9" id="KW-0482">Metalloprotease</keyword>
<keyword evidence="3" id="KW-0121">Carboxypeptidase</keyword>
<dbReference type="Proteomes" id="UP000789390">
    <property type="component" value="Unassembled WGS sequence"/>
</dbReference>
<dbReference type="OrthoDB" id="3626597at2759"/>
<dbReference type="GO" id="GO:0006508">
    <property type="term" value="P:proteolysis"/>
    <property type="evidence" value="ECO:0007669"/>
    <property type="project" value="UniProtKB-KW"/>
</dbReference>
<organism evidence="12 13">
    <name type="scientific">Daphnia galeata</name>
    <dbReference type="NCBI Taxonomy" id="27404"/>
    <lineage>
        <taxon>Eukaryota</taxon>
        <taxon>Metazoa</taxon>
        <taxon>Ecdysozoa</taxon>
        <taxon>Arthropoda</taxon>
        <taxon>Crustacea</taxon>
        <taxon>Branchiopoda</taxon>
        <taxon>Diplostraca</taxon>
        <taxon>Cladocera</taxon>
        <taxon>Anomopoda</taxon>
        <taxon>Daphniidae</taxon>
        <taxon>Daphnia</taxon>
    </lineage>
</organism>
<dbReference type="InterPro" id="IPR000834">
    <property type="entry name" value="Peptidase_M14"/>
</dbReference>
<dbReference type="FunFam" id="3.40.630.10:FF:000084">
    <property type="entry name" value="Carboxypeptidase B2"/>
    <property type="match status" value="1"/>
</dbReference>
<dbReference type="EMBL" id="CAKKLH010000067">
    <property type="protein sequence ID" value="CAH0101751.1"/>
    <property type="molecule type" value="Genomic_DNA"/>
</dbReference>
<dbReference type="GO" id="GO:0008270">
    <property type="term" value="F:zinc ion binding"/>
    <property type="evidence" value="ECO:0007669"/>
    <property type="project" value="InterPro"/>
</dbReference>
<reference evidence="12" key="1">
    <citation type="submission" date="2021-11" db="EMBL/GenBank/DDBJ databases">
        <authorList>
            <person name="Schell T."/>
        </authorList>
    </citation>
    <scope>NUCLEOTIDE SEQUENCE</scope>
    <source>
        <strain evidence="12">M5</strain>
    </source>
</reference>
<dbReference type="SUPFAM" id="SSF53187">
    <property type="entry name" value="Zn-dependent exopeptidases"/>
    <property type="match status" value="1"/>
</dbReference>
<keyword evidence="8" id="KW-0862">Zinc</keyword>
<comment type="similarity">
    <text evidence="2 10">Belongs to the peptidase M14 family.</text>
</comment>
<comment type="caution">
    <text evidence="12">The sequence shown here is derived from an EMBL/GenBank/DDBJ whole genome shotgun (WGS) entry which is preliminary data.</text>
</comment>
<evidence type="ECO:0000256" key="6">
    <source>
        <dbReference type="ARBA" id="ARBA00022729"/>
    </source>
</evidence>
<evidence type="ECO:0000256" key="5">
    <source>
        <dbReference type="ARBA" id="ARBA00022723"/>
    </source>
</evidence>
<evidence type="ECO:0000256" key="2">
    <source>
        <dbReference type="ARBA" id="ARBA00005988"/>
    </source>
</evidence>
<evidence type="ECO:0000313" key="12">
    <source>
        <dbReference type="EMBL" id="CAH0101751.1"/>
    </source>
</evidence>